<gene>
    <name evidence="7" type="ORF">NEF87_001730</name>
</gene>
<dbReference type="SUPFAM" id="SSF55031">
    <property type="entry name" value="Bacterial exopeptidase dimerisation domain"/>
    <property type="match status" value="1"/>
</dbReference>
<organism evidence="7 8">
    <name type="scientific">Candidatus Lokiarchaeum ossiferum</name>
    <dbReference type="NCBI Taxonomy" id="2951803"/>
    <lineage>
        <taxon>Archaea</taxon>
        <taxon>Promethearchaeati</taxon>
        <taxon>Promethearchaeota</taxon>
        <taxon>Promethearchaeia</taxon>
        <taxon>Promethearchaeales</taxon>
        <taxon>Promethearchaeaceae</taxon>
        <taxon>Candidatus Lokiarchaeum</taxon>
    </lineage>
</organism>
<feature type="domain" description="Peptidase M20 dimerisation" evidence="6">
    <location>
        <begin position="186"/>
        <end position="288"/>
    </location>
</feature>
<proteinExistence type="inferred from homology"/>
<evidence type="ECO:0000256" key="5">
    <source>
        <dbReference type="ARBA" id="ARBA00022833"/>
    </source>
</evidence>
<dbReference type="Pfam" id="PF07687">
    <property type="entry name" value="M20_dimer"/>
    <property type="match status" value="1"/>
</dbReference>
<evidence type="ECO:0000256" key="2">
    <source>
        <dbReference type="ARBA" id="ARBA00006247"/>
    </source>
</evidence>
<keyword evidence="3" id="KW-0479">Metal-binding</keyword>
<evidence type="ECO:0000313" key="7">
    <source>
        <dbReference type="EMBL" id="UYP45445.1"/>
    </source>
</evidence>
<evidence type="ECO:0000256" key="1">
    <source>
        <dbReference type="ARBA" id="ARBA00001947"/>
    </source>
</evidence>
<accession>A0ABY6HPK3</accession>
<dbReference type="PROSITE" id="PS00758">
    <property type="entry name" value="ARGE_DAPE_CPG2_1"/>
    <property type="match status" value="1"/>
</dbReference>
<evidence type="ECO:0000259" key="6">
    <source>
        <dbReference type="Pfam" id="PF07687"/>
    </source>
</evidence>
<dbReference type="SUPFAM" id="SSF53187">
    <property type="entry name" value="Zn-dependent exopeptidases"/>
    <property type="match status" value="1"/>
</dbReference>
<dbReference type="InterPro" id="IPR011650">
    <property type="entry name" value="Peptidase_M20_dimer"/>
</dbReference>
<dbReference type="CDD" id="cd08659">
    <property type="entry name" value="M20_ArgE_DapE-like"/>
    <property type="match status" value="1"/>
</dbReference>
<sequence>MVLIMNLRSELSLPDVVSLTQQFVRLETENNHEDRMGHVIEDLLKPFGFQFLKHELSPGRTNLFALWEPTSLAKLILFSGHMDTVPGYNENISDLAELKDDRVYGRGTCDMKGGIAAYVVASLQFLQQNQEILQENQKGILLGFTVDEEDGCQGVDHLEELPEILQLFKRVSYCILAEPSMMQLHIGHKGINRYEVTFNGKAAHSSVPEQGINAIYMATEYIHNLRDYFQELQEISSPIGNPKLSVGTIKGGSATNVVPAQCVLSIDRRYVPGENPVEDEMRFKSMAKLIDPHVIFESSVVGWPYYLPDGEKNPLVLKLSLLLDNAPWGHLPAYTEADLYFRKYHIPTIILGPGDINQAHKTPEYISIAQLHLAVTYYTRIIEDFVNK</sequence>
<protein>
    <submittedName>
        <fullName evidence="7">Acetylornithine deacetylase</fullName>
        <ecNumber evidence="7">3.5.1.16</ecNumber>
    </submittedName>
</protein>
<dbReference type="PANTHER" id="PTHR43808:SF8">
    <property type="entry name" value="PEPTIDASE M20 DIMERISATION DOMAIN-CONTAINING PROTEIN"/>
    <property type="match status" value="1"/>
</dbReference>
<evidence type="ECO:0000313" key="8">
    <source>
        <dbReference type="Proteomes" id="UP001208689"/>
    </source>
</evidence>
<dbReference type="InterPro" id="IPR050072">
    <property type="entry name" value="Peptidase_M20A"/>
</dbReference>
<dbReference type="InterPro" id="IPR002933">
    <property type="entry name" value="Peptidase_M20"/>
</dbReference>
<dbReference type="Proteomes" id="UP001208689">
    <property type="component" value="Chromosome"/>
</dbReference>
<dbReference type="Pfam" id="PF01546">
    <property type="entry name" value="Peptidase_M20"/>
    <property type="match status" value="1"/>
</dbReference>
<dbReference type="GO" id="GO:0008777">
    <property type="term" value="F:acetylornithine deacetylase activity"/>
    <property type="evidence" value="ECO:0007669"/>
    <property type="project" value="UniProtKB-EC"/>
</dbReference>
<evidence type="ECO:0000256" key="3">
    <source>
        <dbReference type="ARBA" id="ARBA00022723"/>
    </source>
</evidence>
<comment type="similarity">
    <text evidence="2">Belongs to the peptidase M20A family.</text>
</comment>
<keyword evidence="8" id="KW-1185">Reference proteome</keyword>
<keyword evidence="5" id="KW-0862">Zinc</keyword>
<dbReference type="EMBL" id="CP104013">
    <property type="protein sequence ID" value="UYP45445.1"/>
    <property type="molecule type" value="Genomic_DNA"/>
</dbReference>
<name>A0ABY6HPK3_9ARCH</name>
<keyword evidence="4 7" id="KW-0378">Hydrolase</keyword>
<evidence type="ECO:0000256" key="4">
    <source>
        <dbReference type="ARBA" id="ARBA00022801"/>
    </source>
</evidence>
<dbReference type="InterPro" id="IPR001261">
    <property type="entry name" value="ArgE/DapE_CS"/>
</dbReference>
<dbReference type="PANTHER" id="PTHR43808">
    <property type="entry name" value="ACETYLORNITHINE DEACETYLASE"/>
    <property type="match status" value="1"/>
</dbReference>
<dbReference type="Gene3D" id="3.40.630.10">
    <property type="entry name" value="Zn peptidases"/>
    <property type="match status" value="1"/>
</dbReference>
<reference evidence="7" key="1">
    <citation type="submission" date="2022-09" db="EMBL/GenBank/DDBJ databases">
        <title>Actin cytoskeleton and complex cell architecture in an #Asgard archaeon.</title>
        <authorList>
            <person name="Ponce Toledo R.I."/>
            <person name="Schleper C."/>
            <person name="Rodrigues Oliveira T."/>
            <person name="Wollweber F."/>
            <person name="Xu J."/>
            <person name="Rittmann S."/>
            <person name="Klingl A."/>
            <person name="Pilhofer M."/>
        </authorList>
    </citation>
    <scope>NUCLEOTIDE SEQUENCE</scope>
    <source>
        <strain evidence="7">B-35</strain>
    </source>
</reference>
<dbReference type="Gene3D" id="3.30.70.360">
    <property type="match status" value="1"/>
</dbReference>
<dbReference type="InterPro" id="IPR036264">
    <property type="entry name" value="Bact_exopeptidase_dim_dom"/>
</dbReference>
<dbReference type="EC" id="3.5.1.16" evidence="7"/>
<comment type="cofactor">
    <cofactor evidence="1">
        <name>Zn(2+)</name>
        <dbReference type="ChEBI" id="CHEBI:29105"/>
    </cofactor>
</comment>